<dbReference type="STRING" id="1612.ABB44_11015"/>
<reference evidence="7 8" key="1">
    <citation type="journal article" date="2019" name="Appl. Microbiol. Biotechnol.">
        <title>Uncovering carbohydrate metabolism through a genotype-phenotype association study of 56 lactic acid bacteria genomes.</title>
        <authorList>
            <person name="Buron-Moles G."/>
            <person name="Chailyan A."/>
            <person name="Dolejs I."/>
            <person name="Forster J."/>
            <person name="Miks M.H."/>
        </authorList>
    </citation>
    <scope>NUCLEOTIDE SEQUENCE [LARGE SCALE GENOMIC DNA]</scope>
    <source>
        <strain evidence="7 8">ATCC 29644</strain>
    </source>
</reference>
<dbReference type="GO" id="GO:0003677">
    <property type="term" value="F:DNA binding"/>
    <property type="evidence" value="ECO:0007669"/>
    <property type="project" value="UniProtKB-UniRule"/>
</dbReference>
<proteinExistence type="inferred from homology"/>
<evidence type="ECO:0000256" key="2">
    <source>
        <dbReference type="ARBA" id="ARBA00022679"/>
    </source>
</evidence>
<comment type="function">
    <text evidence="5">A non-essential component of RNA polymerase (RNAP).</text>
</comment>
<evidence type="ECO:0000313" key="7">
    <source>
        <dbReference type="EMBL" id="TDG72660.1"/>
    </source>
</evidence>
<dbReference type="EC" id="2.7.7.6" evidence="5"/>
<dbReference type="GO" id="GO:0000428">
    <property type="term" value="C:DNA-directed RNA polymerase complex"/>
    <property type="evidence" value="ECO:0007669"/>
    <property type="project" value="UniProtKB-KW"/>
</dbReference>
<dbReference type="Proteomes" id="UP000747013">
    <property type="component" value="Unassembled WGS sequence"/>
</dbReference>
<dbReference type="HAMAP" id="MF_01553">
    <property type="entry name" value="RNApol_bact_RpoY"/>
    <property type="match status" value="1"/>
</dbReference>
<comment type="subunit">
    <text evidence="5">RNAP is composed of a core of 2 alpha, a beta and a beta' subunit. The core is associated with a delta subunit, and at least one of epsilon or omega. When a sigma factor is associated with the core the holoenzyme is formed, which can initiate transcription.</text>
</comment>
<evidence type="ECO:0000313" key="6">
    <source>
        <dbReference type="EMBL" id="HJF87024.1"/>
    </source>
</evidence>
<dbReference type="EMBL" id="DYWC01000139">
    <property type="protein sequence ID" value="HJF87024.1"/>
    <property type="molecule type" value="Genomic_DNA"/>
</dbReference>
<sequence length="70" mass="8454">MIYKVLYQTSELDNPRREFTHSLYMDAASSIEVRQAVEDNTDYDIEFIQELDEKHLEYEKKSPDFKLTEF</sequence>
<dbReference type="Proteomes" id="UP000295257">
    <property type="component" value="Unassembled WGS sequence"/>
</dbReference>
<organism evidence="7 8">
    <name type="scientific">Companilactobacillus farciminis</name>
    <dbReference type="NCBI Taxonomy" id="1612"/>
    <lineage>
        <taxon>Bacteria</taxon>
        <taxon>Bacillati</taxon>
        <taxon>Bacillota</taxon>
        <taxon>Bacilli</taxon>
        <taxon>Lactobacillales</taxon>
        <taxon>Lactobacillaceae</taxon>
        <taxon>Companilactobacillus</taxon>
    </lineage>
</organism>
<evidence type="ECO:0000313" key="8">
    <source>
        <dbReference type="Proteomes" id="UP000295257"/>
    </source>
</evidence>
<dbReference type="InterPro" id="IPR009907">
    <property type="entry name" value="RpoY"/>
</dbReference>
<comment type="similarity">
    <text evidence="5">Belongs to the RNA polymerase subunit epsilon family.</text>
</comment>
<dbReference type="Gene3D" id="3.10.20.730">
    <property type="entry name" value="RNAP, epsilon subunit-like"/>
    <property type="match status" value="1"/>
</dbReference>
<comment type="caution">
    <text evidence="7">The sequence shown here is derived from an EMBL/GenBank/DDBJ whole genome shotgun (WGS) entry which is preliminary data.</text>
</comment>
<keyword evidence="3 5" id="KW-0548">Nucleotidyltransferase</keyword>
<evidence type="ECO:0000256" key="3">
    <source>
        <dbReference type="ARBA" id="ARBA00022695"/>
    </source>
</evidence>
<evidence type="ECO:0000256" key="4">
    <source>
        <dbReference type="ARBA" id="ARBA00023163"/>
    </source>
</evidence>
<reference evidence="6" key="4">
    <citation type="submission" date="2021-09" db="EMBL/GenBank/DDBJ databases">
        <authorList>
            <person name="Gilroy R."/>
        </authorList>
    </citation>
    <scope>NUCLEOTIDE SEQUENCE</scope>
    <source>
        <strain evidence="6">7886</strain>
    </source>
</reference>
<reference evidence="6" key="3">
    <citation type="journal article" date="2021" name="PeerJ">
        <title>Extensive microbial diversity within the chicken gut microbiome revealed by metagenomics and culture.</title>
        <authorList>
            <person name="Gilroy R."/>
            <person name="Ravi A."/>
            <person name="Getino M."/>
            <person name="Pursley I."/>
            <person name="Horton D.L."/>
            <person name="Alikhan N.F."/>
            <person name="Baker D."/>
            <person name="Gharbi K."/>
            <person name="Hall N."/>
            <person name="Watson M."/>
            <person name="Adriaenssens E.M."/>
            <person name="Foster-Nyarko E."/>
            <person name="Jarju S."/>
            <person name="Secka A."/>
            <person name="Antonio M."/>
            <person name="Oren A."/>
            <person name="Chaudhuri R.R."/>
            <person name="La Ragione R."/>
            <person name="Hildebrand F."/>
            <person name="Pallen M.J."/>
        </authorList>
    </citation>
    <scope>NUCLEOTIDE SEQUENCE</scope>
    <source>
        <strain evidence="6">7886</strain>
    </source>
</reference>
<keyword evidence="4 5" id="KW-0804">Transcription</keyword>
<name>A0A0H4LTW8_9LACO</name>
<dbReference type="RefSeq" id="WP_010020092.1">
    <property type="nucleotide sequence ID" value="NZ_BHYW01000005.1"/>
</dbReference>
<gene>
    <name evidence="5" type="primary">rpoY</name>
    <name evidence="7" type="ORF">C5L30_000844</name>
    <name evidence="6" type="ORF">K8V88_06250</name>
</gene>
<dbReference type="GO" id="GO:0006351">
    <property type="term" value="P:DNA-templated transcription"/>
    <property type="evidence" value="ECO:0007669"/>
    <property type="project" value="UniProtKB-UniRule"/>
</dbReference>
<dbReference type="NCBIfam" id="NF010188">
    <property type="entry name" value="PRK13667.1"/>
    <property type="match status" value="1"/>
</dbReference>
<evidence type="ECO:0000256" key="5">
    <source>
        <dbReference type="HAMAP-Rule" id="MF_01553"/>
    </source>
</evidence>
<dbReference type="AlphaFoldDB" id="A0A0H4LTW8"/>
<accession>A0A0H4LTW8</accession>
<dbReference type="GO" id="GO:0003899">
    <property type="term" value="F:DNA-directed RNA polymerase activity"/>
    <property type="evidence" value="ECO:0007669"/>
    <property type="project" value="UniProtKB-UniRule"/>
</dbReference>
<keyword evidence="2 5" id="KW-0808">Transferase</keyword>
<protein>
    <recommendedName>
        <fullName evidence="5">DNA-directed RNA polymerase subunit epsilon</fullName>
        <shortName evidence="5">RNAP epsilon subunit</shortName>
        <ecNumber evidence="5">2.7.7.6</ecNumber>
    </recommendedName>
    <alternativeName>
        <fullName evidence="5">RNA polymerase epsilon subunit</fullName>
    </alternativeName>
    <alternativeName>
        <fullName evidence="5">Transcriptase subunit epsilon</fullName>
    </alternativeName>
</protein>
<dbReference type="Pfam" id="PF07288">
    <property type="entry name" value="RpoY"/>
    <property type="match status" value="1"/>
</dbReference>
<keyword evidence="1 5" id="KW-0240">DNA-directed RNA polymerase</keyword>
<reference evidence="7" key="2">
    <citation type="submission" date="2019-02" db="EMBL/GenBank/DDBJ databases">
        <authorList>
            <person name="Buron G."/>
            <person name="Chaylann A."/>
            <person name="Dolejs I."/>
            <person name="Forster J."/>
            <person name="Miks M.H."/>
        </authorList>
    </citation>
    <scope>NUCLEOTIDE SEQUENCE</scope>
    <source>
        <strain evidence="7">ATCC 29644</strain>
    </source>
</reference>
<dbReference type="EMBL" id="PUFN01000015">
    <property type="protein sequence ID" value="TDG72660.1"/>
    <property type="molecule type" value="Genomic_DNA"/>
</dbReference>
<dbReference type="OrthoDB" id="2147503at2"/>
<comment type="catalytic activity">
    <reaction evidence="5">
        <text>RNA(n) + a ribonucleoside 5'-triphosphate = RNA(n+1) + diphosphate</text>
        <dbReference type="Rhea" id="RHEA:21248"/>
        <dbReference type="Rhea" id="RHEA-COMP:14527"/>
        <dbReference type="Rhea" id="RHEA-COMP:17342"/>
        <dbReference type="ChEBI" id="CHEBI:33019"/>
        <dbReference type="ChEBI" id="CHEBI:61557"/>
        <dbReference type="ChEBI" id="CHEBI:140395"/>
        <dbReference type="EC" id="2.7.7.6"/>
    </reaction>
</comment>
<keyword evidence="8" id="KW-1185">Reference proteome</keyword>
<evidence type="ECO:0000256" key="1">
    <source>
        <dbReference type="ARBA" id="ARBA00022478"/>
    </source>
</evidence>